<keyword evidence="10" id="KW-1185">Reference proteome</keyword>
<keyword evidence="3 5" id="KW-0227">DNA damage</keyword>
<dbReference type="GO" id="GO:0032300">
    <property type="term" value="C:mismatch repair complex"/>
    <property type="evidence" value="ECO:0007669"/>
    <property type="project" value="InterPro"/>
</dbReference>
<dbReference type="InterPro" id="IPR013507">
    <property type="entry name" value="DNA_mismatch_S5_2-like"/>
</dbReference>
<dbReference type="SUPFAM" id="SSF118116">
    <property type="entry name" value="DNA mismatch repair protein MutL"/>
    <property type="match status" value="1"/>
</dbReference>
<dbReference type="PROSITE" id="PS00058">
    <property type="entry name" value="DNA_MISMATCH_REPAIR_1"/>
    <property type="match status" value="1"/>
</dbReference>
<protein>
    <recommendedName>
        <fullName evidence="2 5">DNA mismatch repair protein MutL</fullName>
    </recommendedName>
</protein>
<comment type="caution">
    <text evidence="9">The sequence shown here is derived from an EMBL/GenBank/DDBJ whole genome shotgun (WGS) entry which is preliminary data.</text>
</comment>
<dbReference type="SMART" id="SM00853">
    <property type="entry name" value="MutL_C"/>
    <property type="match status" value="1"/>
</dbReference>
<evidence type="ECO:0000256" key="5">
    <source>
        <dbReference type="HAMAP-Rule" id="MF_00149"/>
    </source>
</evidence>
<evidence type="ECO:0000256" key="4">
    <source>
        <dbReference type="ARBA" id="ARBA00023204"/>
    </source>
</evidence>
<dbReference type="GO" id="GO:0016887">
    <property type="term" value="F:ATP hydrolysis activity"/>
    <property type="evidence" value="ECO:0007669"/>
    <property type="project" value="InterPro"/>
</dbReference>
<dbReference type="Proteomes" id="UP000214747">
    <property type="component" value="Unassembled WGS sequence"/>
</dbReference>
<dbReference type="InterPro" id="IPR020568">
    <property type="entry name" value="Ribosomal_Su5_D2-typ_SF"/>
</dbReference>
<evidence type="ECO:0000313" key="10">
    <source>
        <dbReference type="Proteomes" id="UP000214747"/>
    </source>
</evidence>
<dbReference type="HAMAP" id="MF_00149">
    <property type="entry name" value="DNA_mis_repair"/>
    <property type="match status" value="1"/>
</dbReference>
<dbReference type="InterPro" id="IPR014721">
    <property type="entry name" value="Ribsml_uS5_D2-typ_fold_subgr"/>
</dbReference>
<evidence type="ECO:0000259" key="7">
    <source>
        <dbReference type="SMART" id="SM00853"/>
    </source>
</evidence>
<evidence type="ECO:0000256" key="6">
    <source>
        <dbReference type="SAM" id="MobiDB-lite"/>
    </source>
</evidence>
<dbReference type="InterPro" id="IPR042121">
    <property type="entry name" value="MutL_C_regsub"/>
</dbReference>
<dbReference type="FunFam" id="3.30.565.10:FF:000003">
    <property type="entry name" value="DNA mismatch repair endonuclease MutL"/>
    <property type="match status" value="1"/>
</dbReference>
<reference evidence="9 10" key="1">
    <citation type="journal article" date="2010" name="Int. J. Syst. Evol. Microbiol.">
        <title>Reclassification of Herbaspirillum putei as a later heterotypic synonym of Herbaspirillum huttiense, with the description of H. huttiense subsp. huttiense subsp. nov. and H. huttiense subsp. putei subsp. nov., comb. nov., and description of Herbaspirillum aquaticum sp. nov.</title>
        <authorList>
            <person name="Dobritsa A.P."/>
            <person name="Reddy M.C."/>
            <person name="Samadpour M."/>
        </authorList>
    </citation>
    <scope>NUCLEOTIDE SEQUENCE [LARGE SCALE GENOMIC DNA]</scope>
    <source>
        <strain evidence="9 10">IEH 4430</strain>
    </source>
</reference>
<dbReference type="PANTHER" id="PTHR10073:SF12">
    <property type="entry name" value="DNA MISMATCH REPAIR PROTEIN MLH1"/>
    <property type="match status" value="1"/>
</dbReference>
<dbReference type="CDD" id="cd16926">
    <property type="entry name" value="HATPase_MutL-MLH-PMS-like"/>
    <property type="match status" value="1"/>
</dbReference>
<evidence type="ECO:0000313" key="9">
    <source>
        <dbReference type="EMBL" id="OWY35232.1"/>
    </source>
</evidence>
<dbReference type="InterPro" id="IPR020667">
    <property type="entry name" value="DNA_mismatch_repair_MutL"/>
</dbReference>
<dbReference type="GO" id="GO:0006298">
    <property type="term" value="P:mismatch repair"/>
    <property type="evidence" value="ECO:0007669"/>
    <property type="project" value="UniProtKB-UniRule"/>
</dbReference>
<dbReference type="CDD" id="cd03482">
    <property type="entry name" value="MutL_Trans_MutL"/>
    <property type="match status" value="1"/>
</dbReference>
<evidence type="ECO:0000256" key="1">
    <source>
        <dbReference type="ARBA" id="ARBA00006082"/>
    </source>
</evidence>
<dbReference type="Gene3D" id="3.30.565.10">
    <property type="entry name" value="Histidine kinase-like ATPase, C-terminal domain"/>
    <property type="match status" value="1"/>
</dbReference>
<dbReference type="InterPro" id="IPR036890">
    <property type="entry name" value="HATPase_C_sf"/>
</dbReference>
<feature type="compositionally biased region" description="Low complexity" evidence="6">
    <location>
        <begin position="27"/>
        <end position="37"/>
    </location>
</feature>
<feature type="region of interest" description="Disordered" evidence="6">
    <location>
        <begin position="1"/>
        <end position="41"/>
    </location>
</feature>
<sequence>MILQARTKPPPACGAGRYNPAMNVPHSSPASEPAAAPSPRPIQALPDQLISQIAAGEVIERPSAVVKELLENALDAGSTQITVRLEQGGVKRIAITDNGRGIPPEQLPLALARHATSKIASLTDLENVSTLGFRGEALASIASVAQLTVTSRTADAPHAWEITGSQFGTVAPASGAQGTTIDVQDLYFNTPARRKFLKSEQTEYGHCAEVVRRIALARPDVSFSLSHNGKTVDHWNVGEFAKRSAHILGDDFANARLPLDESAGPLRLHGFVGLPTASKARADGQYFYVNGRFVRDKLLTHAVRAAYQDVLHGDRYPAYALSLTLDPALVDVNVHPSKIEVRFRDSRAVHQFVFHAVSRALAQTSAVSFGNLPQQQSESAEGAPAPASSPNAPLPWMREQTQQSFSAQFAEQPRPFSFAGNGGFGVRQDRAAYGNMFRSEPAAQGGASTAGVNSAAFPSSAQPAAALPEGDFPLGFALAQLHGIYVLAQNKAGLVVVDMHAAHERILYEQLKTALDGNEMFVQPLLIPVTFYADPVEVGTVEEHQETLSALGFDIAVMSPTTLAVRAVPALLKNADAQTLARDVLRDVREYGGSRVLLERRNELLGTLACHTAVRANRSLTLPEMNALLRQMEATERSDQCNHGRPTWTQMGLSDLDKLFLRGQ</sequence>
<dbReference type="GO" id="GO:0030983">
    <property type="term" value="F:mismatched DNA binding"/>
    <property type="evidence" value="ECO:0007669"/>
    <property type="project" value="InterPro"/>
</dbReference>
<dbReference type="Gene3D" id="3.30.1370.100">
    <property type="entry name" value="MutL, C-terminal domain, regulatory subdomain"/>
    <property type="match status" value="1"/>
</dbReference>
<name>A0A225SVG9_9BURK</name>
<dbReference type="NCBIfam" id="TIGR00585">
    <property type="entry name" value="mutl"/>
    <property type="match status" value="1"/>
</dbReference>
<dbReference type="InterPro" id="IPR042120">
    <property type="entry name" value="MutL_C_dimsub"/>
</dbReference>
<evidence type="ECO:0000256" key="3">
    <source>
        <dbReference type="ARBA" id="ARBA00022763"/>
    </source>
</evidence>
<dbReference type="InterPro" id="IPR002099">
    <property type="entry name" value="MutL/Mlh/PMS"/>
</dbReference>
<dbReference type="EMBL" id="NJGV01000006">
    <property type="protein sequence ID" value="OWY35232.1"/>
    <property type="molecule type" value="Genomic_DNA"/>
</dbReference>
<dbReference type="SMART" id="SM01340">
    <property type="entry name" value="DNA_mis_repair"/>
    <property type="match status" value="1"/>
</dbReference>
<feature type="domain" description="DNA mismatch repair protein S5" evidence="8">
    <location>
        <begin position="244"/>
        <end position="362"/>
    </location>
</feature>
<feature type="domain" description="MutL C-terminal dimerisation" evidence="7">
    <location>
        <begin position="477"/>
        <end position="620"/>
    </location>
</feature>
<dbReference type="GO" id="GO:0140664">
    <property type="term" value="F:ATP-dependent DNA damage sensor activity"/>
    <property type="evidence" value="ECO:0007669"/>
    <property type="project" value="InterPro"/>
</dbReference>
<dbReference type="InterPro" id="IPR014762">
    <property type="entry name" value="DNA_mismatch_repair_CS"/>
</dbReference>
<accession>A0A225SVG9</accession>
<feature type="compositionally biased region" description="Low complexity" evidence="6">
    <location>
        <begin position="377"/>
        <end position="395"/>
    </location>
</feature>
<organism evidence="9 10">
    <name type="scientific">Herbaspirillum aquaticum</name>
    <dbReference type="NCBI Taxonomy" id="568783"/>
    <lineage>
        <taxon>Bacteria</taxon>
        <taxon>Pseudomonadati</taxon>
        <taxon>Pseudomonadota</taxon>
        <taxon>Betaproteobacteria</taxon>
        <taxon>Burkholderiales</taxon>
        <taxon>Oxalobacteraceae</taxon>
        <taxon>Herbaspirillum</taxon>
    </lineage>
</organism>
<dbReference type="SUPFAM" id="SSF55874">
    <property type="entry name" value="ATPase domain of HSP90 chaperone/DNA topoisomerase II/histidine kinase"/>
    <property type="match status" value="1"/>
</dbReference>
<dbReference type="Pfam" id="PF08676">
    <property type="entry name" value="MutL_C"/>
    <property type="match status" value="1"/>
</dbReference>
<dbReference type="Pfam" id="PF01119">
    <property type="entry name" value="DNA_mis_repair"/>
    <property type="match status" value="1"/>
</dbReference>
<dbReference type="AlphaFoldDB" id="A0A225SVG9"/>
<dbReference type="PANTHER" id="PTHR10073">
    <property type="entry name" value="DNA MISMATCH REPAIR PROTEIN MLH, PMS, MUTL"/>
    <property type="match status" value="1"/>
</dbReference>
<comment type="function">
    <text evidence="5">This protein is involved in the repair of mismatches in DNA. It is required for dam-dependent methyl-directed DNA mismatch repair. May act as a 'molecular matchmaker', a protein that promotes the formation of a stable complex between two or more DNA-binding proteins in an ATP-dependent manner without itself being part of a final effector complex.</text>
</comment>
<comment type="similarity">
    <text evidence="1 5">Belongs to the DNA mismatch repair MutL/HexB family.</text>
</comment>
<proteinExistence type="inferred from homology"/>
<keyword evidence="4 5" id="KW-0234">DNA repair</keyword>
<dbReference type="InterPro" id="IPR014790">
    <property type="entry name" value="MutL_C"/>
</dbReference>
<dbReference type="InterPro" id="IPR037198">
    <property type="entry name" value="MutL_C_sf"/>
</dbReference>
<dbReference type="GO" id="GO:0005524">
    <property type="term" value="F:ATP binding"/>
    <property type="evidence" value="ECO:0007669"/>
    <property type="project" value="InterPro"/>
</dbReference>
<dbReference type="Gene3D" id="3.30.230.10">
    <property type="match status" value="1"/>
</dbReference>
<dbReference type="Pfam" id="PF13589">
    <property type="entry name" value="HATPase_c_3"/>
    <property type="match status" value="1"/>
</dbReference>
<dbReference type="NCBIfam" id="NF000949">
    <property type="entry name" value="PRK00095.1-2"/>
    <property type="match status" value="1"/>
</dbReference>
<evidence type="ECO:0000256" key="2">
    <source>
        <dbReference type="ARBA" id="ARBA00021975"/>
    </source>
</evidence>
<dbReference type="SUPFAM" id="SSF54211">
    <property type="entry name" value="Ribosomal protein S5 domain 2-like"/>
    <property type="match status" value="1"/>
</dbReference>
<gene>
    <name evidence="5" type="primary">mutL</name>
    <name evidence="9" type="ORF">CEJ45_08115</name>
</gene>
<feature type="region of interest" description="Disordered" evidence="6">
    <location>
        <begin position="372"/>
        <end position="395"/>
    </location>
</feature>
<dbReference type="Gene3D" id="3.30.1540.20">
    <property type="entry name" value="MutL, C-terminal domain, dimerisation subdomain"/>
    <property type="match status" value="1"/>
</dbReference>
<evidence type="ECO:0000259" key="8">
    <source>
        <dbReference type="SMART" id="SM01340"/>
    </source>
</evidence>
<dbReference type="InterPro" id="IPR038973">
    <property type="entry name" value="MutL/Mlh/Pms-like"/>
</dbReference>